<gene>
    <name evidence="1" type="ORF">NM208_g2030</name>
</gene>
<dbReference type="EMBL" id="JANRMS010000115">
    <property type="protein sequence ID" value="KAJ3546386.1"/>
    <property type="molecule type" value="Genomic_DNA"/>
</dbReference>
<organism evidence="1 2">
    <name type="scientific">Fusarium decemcellulare</name>
    <dbReference type="NCBI Taxonomy" id="57161"/>
    <lineage>
        <taxon>Eukaryota</taxon>
        <taxon>Fungi</taxon>
        <taxon>Dikarya</taxon>
        <taxon>Ascomycota</taxon>
        <taxon>Pezizomycotina</taxon>
        <taxon>Sordariomycetes</taxon>
        <taxon>Hypocreomycetidae</taxon>
        <taxon>Hypocreales</taxon>
        <taxon>Nectriaceae</taxon>
        <taxon>Fusarium</taxon>
        <taxon>Fusarium decemcellulare species complex</taxon>
    </lineage>
</organism>
<reference evidence="1" key="1">
    <citation type="submission" date="2022-08" db="EMBL/GenBank/DDBJ databases">
        <title>Genome Sequence of Fusarium decemcellulare.</title>
        <authorList>
            <person name="Buettner E."/>
        </authorList>
    </citation>
    <scope>NUCLEOTIDE SEQUENCE</scope>
    <source>
        <strain evidence="1">Babe19</strain>
    </source>
</reference>
<name>A0ACC1SUD8_9HYPO</name>
<comment type="caution">
    <text evidence="1">The sequence shown here is derived from an EMBL/GenBank/DDBJ whole genome shotgun (WGS) entry which is preliminary data.</text>
</comment>
<evidence type="ECO:0000313" key="1">
    <source>
        <dbReference type="EMBL" id="KAJ3546386.1"/>
    </source>
</evidence>
<dbReference type="Proteomes" id="UP001148629">
    <property type="component" value="Unassembled WGS sequence"/>
</dbReference>
<keyword evidence="2" id="KW-1185">Reference proteome</keyword>
<accession>A0ACC1SUD8</accession>
<sequence>MANESTSTVSDGPQEPKTPTIPDENDDSFKVGWEEPADQDPENPMNWSAGRKWSIIGILSFITFLTPLASSMMAPGVPVIMAEFGTTNDEVATFMVSVFVLGFAFGPLLMAPLSELYGRTPVYHVCNSLFIVFSIGCAVSQNVGMLIAFRFLSGFVGVATVTCGSGSIADMVPAEQRGAAMSVWSIGPLLGPVIGPVCAGFLVEAKGWRWVFWVTTIVSGAVVLASFFVLHETYAPVLLERKAAKIRKETGNDKYYSSMQAKGTPRETFNAAITRPTRMFLFSPIVTMVCVYIATLYGMLYLLFTTFTFVYQDIYGFSSVGAGLSFIAGGVGNLLGLMFVGYLSDKLIRDSKGEGKAIQPEQRLDLRLTVPTALSLPVGLIMYGWTAQQRLHWIVPMIGTGIMGFGMIGIFMISQTYLVDAFTLHAASVTAANAVLRSLLGALLPLCGLKLYDKLDLGWGNTLLGLIALALAPAFKSFKIELIPDLDDSTLHSRFIILLYFAVLGEPLSSVYSHYCQKMPALPPVSPRDVAHGLRDAATHALFSRDFDVWEYYGDDDDDHDHDCHWLDDDDDRCHRRLSREMIAVIVAGVAIVVGLVGGIAYLCSRRRQRRRGKDHAQDIQPLMMQHPEPYNNQYSMGPQHPAMAYTGQDPATGFPGEAPPQQPPPPMPYDQGPRDLTAGESPPAYNQENPTSK</sequence>
<protein>
    <submittedName>
        <fullName evidence="1">Uncharacterized protein</fullName>
    </submittedName>
</protein>
<proteinExistence type="predicted"/>
<evidence type="ECO:0000313" key="2">
    <source>
        <dbReference type="Proteomes" id="UP001148629"/>
    </source>
</evidence>